<protein>
    <submittedName>
        <fullName evidence="1">Uncharacterized protein</fullName>
    </submittedName>
</protein>
<evidence type="ECO:0000313" key="2">
    <source>
        <dbReference type="Proteomes" id="UP000827872"/>
    </source>
</evidence>
<dbReference type="EMBL" id="CM037616">
    <property type="protein sequence ID" value="KAH7991895.1"/>
    <property type="molecule type" value="Genomic_DNA"/>
</dbReference>
<comment type="caution">
    <text evidence="1">The sequence shown here is derived from an EMBL/GenBank/DDBJ whole genome shotgun (WGS) entry which is preliminary data.</text>
</comment>
<reference evidence="1" key="1">
    <citation type="submission" date="2021-08" db="EMBL/GenBank/DDBJ databases">
        <title>The first chromosome-level gecko genome reveals the dynamic sex chromosomes of Neotropical dwarf geckos (Sphaerodactylidae: Sphaerodactylus).</title>
        <authorList>
            <person name="Pinto B.J."/>
            <person name="Keating S.E."/>
            <person name="Gamble T."/>
        </authorList>
    </citation>
    <scope>NUCLEOTIDE SEQUENCE</scope>
    <source>
        <strain evidence="1">TG3544</strain>
    </source>
</reference>
<keyword evidence="2" id="KW-1185">Reference proteome</keyword>
<gene>
    <name evidence="1" type="ORF">K3G42_016466</name>
</gene>
<sequence length="351" mass="39847">MALRESFHQNFGTFSTEPTQGTPGSEYFPPPPYAVSDHGGQPVQRIWNIPTISEDEAQQAFLEYASSKCCYSSNPAKEMVFNDLQGFSAYRYQLETFTESRSFEWRTKPFTGRTEVPIVDMIAVSPWNVPVAIPMMFQNNTKEFMLPNTSSVKECSVCMASGKIPCKRCGGNTKERCHWCEGRGVFASDTCHHCSGTGSLTTLCKACSGLGMLNCDDCKGRGLLLTYHALVVKWKNNIFEYVAHQKDDFPAKLFQAVTGQKLFVDEQDMVYPITNFPDNSINSASRNAVESHRAQFMSTSWILRQKQMIEHIPLTRVEYSWHSKSYSFYVYGNERKVHTEDYPQKCCCTII</sequence>
<proteinExistence type="predicted"/>
<evidence type="ECO:0000313" key="1">
    <source>
        <dbReference type="EMBL" id="KAH7991895.1"/>
    </source>
</evidence>
<accession>A0ACB8EHB6</accession>
<name>A0ACB8EHB6_9SAUR</name>
<organism evidence="1 2">
    <name type="scientific">Sphaerodactylus townsendi</name>
    <dbReference type="NCBI Taxonomy" id="933632"/>
    <lineage>
        <taxon>Eukaryota</taxon>
        <taxon>Metazoa</taxon>
        <taxon>Chordata</taxon>
        <taxon>Craniata</taxon>
        <taxon>Vertebrata</taxon>
        <taxon>Euteleostomi</taxon>
        <taxon>Lepidosauria</taxon>
        <taxon>Squamata</taxon>
        <taxon>Bifurcata</taxon>
        <taxon>Gekkota</taxon>
        <taxon>Sphaerodactylidae</taxon>
        <taxon>Sphaerodactylus</taxon>
    </lineage>
</organism>
<dbReference type="Proteomes" id="UP000827872">
    <property type="component" value="Linkage Group LG03"/>
</dbReference>